<gene>
    <name evidence="2" type="ORF">SK128_023381</name>
</gene>
<keyword evidence="3" id="KW-1185">Reference proteome</keyword>
<feature type="non-terminal residue" evidence="2">
    <location>
        <position position="678"/>
    </location>
</feature>
<accession>A0AAN8WSD4</accession>
<protein>
    <submittedName>
        <fullName evidence="2">Uncharacterized protein</fullName>
    </submittedName>
</protein>
<proteinExistence type="predicted"/>
<dbReference type="Proteomes" id="UP001381693">
    <property type="component" value="Unassembled WGS sequence"/>
</dbReference>
<name>A0AAN8WSD4_HALRR</name>
<dbReference type="AlphaFoldDB" id="A0AAN8WSD4"/>
<feature type="compositionally biased region" description="Polar residues" evidence="1">
    <location>
        <begin position="272"/>
        <end position="284"/>
    </location>
</feature>
<comment type="caution">
    <text evidence="2">The sequence shown here is derived from an EMBL/GenBank/DDBJ whole genome shotgun (WGS) entry which is preliminary data.</text>
</comment>
<evidence type="ECO:0000256" key="1">
    <source>
        <dbReference type="SAM" id="MobiDB-lite"/>
    </source>
</evidence>
<reference evidence="2 3" key="1">
    <citation type="submission" date="2023-11" db="EMBL/GenBank/DDBJ databases">
        <title>Halocaridina rubra genome assembly.</title>
        <authorList>
            <person name="Smith C."/>
        </authorList>
    </citation>
    <scope>NUCLEOTIDE SEQUENCE [LARGE SCALE GENOMIC DNA]</scope>
    <source>
        <strain evidence="2">EP-1</strain>
        <tissue evidence="2">Whole</tissue>
    </source>
</reference>
<feature type="region of interest" description="Disordered" evidence="1">
    <location>
        <begin position="272"/>
        <end position="300"/>
    </location>
</feature>
<evidence type="ECO:0000313" key="3">
    <source>
        <dbReference type="Proteomes" id="UP001381693"/>
    </source>
</evidence>
<evidence type="ECO:0000313" key="2">
    <source>
        <dbReference type="EMBL" id="KAK7071400.1"/>
    </source>
</evidence>
<sequence length="678" mass="73864">MSCGGWTRGSNPASSSTSRRQTLAYRRYLRFLPGYGSRGRNPEDEDLPLENTFDLGDDIMGLRKMDVPFLDEATTPTAHIEDGMTSPRGSLDRVAVMQLERALLRNRGLNQWLRDQEERRVSEQMDEMSAINVDNESRDEAHRKDVIDKVTDVSVSARVRQYTAMLQARNNSEPNVLQTSRSCSSLHPYRIRLFKGHSKPNGQFEALKNSRQGSLDSGDGDMLENPHGPRFRSFSLPWPSEVSWRWSSPNIMDGTQSTVVCDTKSALTIHPHSSSLARLDSGNSDEGCPRDGSTGPTPPLSPVFRVLNTNHLSGLITPFRALSPASSMGSHLGSVEDIPLLRSQSLGNVGHWIRSRSADSAVVVEDDSALISPTVSPAVSVAVTPGVSPLASPTVSLAHQMINGGQEKMCESEIRDHRECVDVCATGVSVEDSNISSDYACICDENSKLPNDWCDNEACQLNDLDSEKLLPNGEVTCEEIGSSHVFSECEETPPPVEDTVELRHKVVETPCIERRERRCGEVDGDVLLRRAGGLGGLAGTGVLKELRDESCRKVFRTPSVVISDHSGDTISLTVALASSDFSIDKLDDKFQPSVSPSSSSASLCVGDDASRKVSSCSSCSSVSTVDLTTPLTPMLVPNLSSLIEVPQRRISDCSLSSNMTISEDEIEQVLPRPPPPKK</sequence>
<organism evidence="2 3">
    <name type="scientific">Halocaridina rubra</name>
    <name type="common">Hawaiian red shrimp</name>
    <dbReference type="NCBI Taxonomy" id="373956"/>
    <lineage>
        <taxon>Eukaryota</taxon>
        <taxon>Metazoa</taxon>
        <taxon>Ecdysozoa</taxon>
        <taxon>Arthropoda</taxon>
        <taxon>Crustacea</taxon>
        <taxon>Multicrustacea</taxon>
        <taxon>Malacostraca</taxon>
        <taxon>Eumalacostraca</taxon>
        <taxon>Eucarida</taxon>
        <taxon>Decapoda</taxon>
        <taxon>Pleocyemata</taxon>
        <taxon>Caridea</taxon>
        <taxon>Atyoidea</taxon>
        <taxon>Atyidae</taxon>
        <taxon>Halocaridina</taxon>
    </lineage>
</organism>
<dbReference type="EMBL" id="JAXCGZ010014713">
    <property type="protein sequence ID" value="KAK7071400.1"/>
    <property type="molecule type" value="Genomic_DNA"/>
</dbReference>